<protein>
    <submittedName>
        <fullName evidence="1">Uncharacterized protein</fullName>
    </submittedName>
</protein>
<reference evidence="2" key="1">
    <citation type="submission" date="2015-03" db="EMBL/GenBank/DDBJ databases">
        <authorList>
            <person name="Wibberg D."/>
        </authorList>
    </citation>
    <scope>NUCLEOTIDE SEQUENCE [LARGE SCALE GENOMIC DNA]</scope>
</reference>
<evidence type="ECO:0000313" key="2">
    <source>
        <dbReference type="Proteomes" id="UP000033163"/>
    </source>
</evidence>
<evidence type="ECO:0000313" key="1">
    <source>
        <dbReference type="EMBL" id="CQR55891.1"/>
    </source>
</evidence>
<accession>A0A0E4HAE5</accession>
<dbReference type="HOGENOM" id="CLU_2207448_0_0_9"/>
<name>A0A0E4HAE5_9BACL</name>
<dbReference type="AlphaFoldDB" id="A0A0E4HAE5"/>
<gene>
    <name evidence="1" type="ORF">PRIO_3488</name>
</gene>
<dbReference type="Proteomes" id="UP000033163">
    <property type="component" value="Chromosome I"/>
</dbReference>
<dbReference type="KEGG" id="pri:PRIO_3488"/>
<sequence>MDVAPLLIRELLEYFSDQVVNYQMKIRRSIDIGGLSWILEKLVLQFCENFFCAWMETAGKRSKEISIPSWKEIENMRDRSFPNVAFKYNFDGSSSQEHGTIANLIII</sequence>
<dbReference type="EMBL" id="LN831776">
    <property type="protein sequence ID" value="CQR55891.1"/>
    <property type="molecule type" value="Genomic_DNA"/>
</dbReference>
<proteinExistence type="predicted"/>
<organism evidence="1 2">
    <name type="scientific">Paenibacillus riograndensis SBR5</name>
    <dbReference type="NCBI Taxonomy" id="1073571"/>
    <lineage>
        <taxon>Bacteria</taxon>
        <taxon>Bacillati</taxon>
        <taxon>Bacillota</taxon>
        <taxon>Bacilli</taxon>
        <taxon>Bacillales</taxon>
        <taxon>Paenibacillaceae</taxon>
        <taxon>Paenibacillus</taxon>
        <taxon>Paenibacillus sonchi group</taxon>
    </lineage>
</organism>